<dbReference type="AlphaFoldDB" id="A0A381NRU3"/>
<dbReference type="PANTHER" id="PTHR46696">
    <property type="entry name" value="P450, PUTATIVE (EUROFUNG)-RELATED"/>
    <property type="match status" value="1"/>
</dbReference>
<reference evidence="7" key="1">
    <citation type="submission" date="2018-05" db="EMBL/GenBank/DDBJ databases">
        <authorList>
            <person name="Lanie J.A."/>
            <person name="Ng W.-L."/>
            <person name="Kazmierczak K.M."/>
            <person name="Andrzejewski T.M."/>
            <person name="Davidsen T.M."/>
            <person name="Wayne K.J."/>
            <person name="Tettelin H."/>
            <person name="Glass J.I."/>
            <person name="Rusch D."/>
            <person name="Podicherti R."/>
            <person name="Tsui H.-C.T."/>
            <person name="Winkler M.E."/>
        </authorList>
    </citation>
    <scope>NUCLEOTIDE SEQUENCE</scope>
</reference>
<keyword evidence="6" id="KW-0503">Monooxygenase</keyword>
<evidence type="ECO:0000256" key="4">
    <source>
        <dbReference type="ARBA" id="ARBA00023002"/>
    </source>
</evidence>
<name>A0A381NRU3_9ZZZZ</name>
<evidence type="ECO:0000256" key="6">
    <source>
        <dbReference type="ARBA" id="ARBA00023033"/>
    </source>
</evidence>
<dbReference type="GO" id="GO:0020037">
    <property type="term" value="F:heme binding"/>
    <property type="evidence" value="ECO:0007669"/>
    <property type="project" value="InterPro"/>
</dbReference>
<dbReference type="Gene3D" id="1.10.630.10">
    <property type="entry name" value="Cytochrome P450"/>
    <property type="match status" value="1"/>
</dbReference>
<keyword evidence="5" id="KW-0408">Iron</keyword>
<dbReference type="Pfam" id="PF00067">
    <property type="entry name" value="p450"/>
    <property type="match status" value="1"/>
</dbReference>
<comment type="similarity">
    <text evidence="1">Belongs to the cytochrome P450 family.</text>
</comment>
<evidence type="ECO:0000256" key="1">
    <source>
        <dbReference type="ARBA" id="ARBA00010617"/>
    </source>
</evidence>
<dbReference type="PRINTS" id="PR00359">
    <property type="entry name" value="BP450"/>
</dbReference>
<dbReference type="GO" id="GO:0005506">
    <property type="term" value="F:iron ion binding"/>
    <property type="evidence" value="ECO:0007669"/>
    <property type="project" value="InterPro"/>
</dbReference>
<dbReference type="GO" id="GO:0008395">
    <property type="term" value="F:steroid hydroxylase activity"/>
    <property type="evidence" value="ECO:0007669"/>
    <property type="project" value="TreeGrafter"/>
</dbReference>
<dbReference type="FunFam" id="1.10.630.10:FF:000018">
    <property type="entry name" value="Cytochrome P450 monooxygenase"/>
    <property type="match status" value="1"/>
</dbReference>
<dbReference type="InterPro" id="IPR036396">
    <property type="entry name" value="Cyt_P450_sf"/>
</dbReference>
<evidence type="ECO:0000313" key="7">
    <source>
        <dbReference type="EMBL" id="SUZ57312.1"/>
    </source>
</evidence>
<dbReference type="InterPro" id="IPR002397">
    <property type="entry name" value="Cyt_P450_B"/>
</dbReference>
<evidence type="ECO:0000256" key="2">
    <source>
        <dbReference type="ARBA" id="ARBA00022617"/>
    </source>
</evidence>
<evidence type="ECO:0008006" key="8">
    <source>
        <dbReference type="Google" id="ProtNLM"/>
    </source>
</evidence>
<accession>A0A381NRU3</accession>
<dbReference type="SUPFAM" id="SSF48264">
    <property type="entry name" value="Cytochrome P450"/>
    <property type="match status" value="1"/>
</dbReference>
<dbReference type="InterPro" id="IPR001128">
    <property type="entry name" value="Cyt_P450"/>
</dbReference>
<sequence>MRHPPMHVSFLDPEFQANPFAAYRWLRQHAPVYWDAEAPAWSDEKGVWGVTSYDHIRTVSLDQLTYTSTQGSRIDAPPVPSMINRDEPEHQLRRGIIRKRFTPQSVRALEPFVREAARTLISSAGAEFDFVEAIAKPLPMMVIGQLLGVPEADYGKLLDWSDLIATGMSNRTASFEIEVREAVDQFDDYISEWYRRRLAEPGNDLLSALVVARQSGLLMEHKDFLHEALLLLVGGDETTRHVASGGLDALLTNPDSMLRLRRDLGLLDSTIEEMLRWVCPVKNIKRTATRDVTLGDCVVRTGDKLLLLYESGNRDESVFVNPDLFDIERSPNHHLSFGGFGRHYCLGANLARLELSLLFEELLKATTVIDRGSELPRTRWGTFVLGLESLPIRVTS</sequence>
<organism evidence="7">
    <name type="scientific">marine metagenome</name>
    <dbReference type="NCBI Taxonomy" id="408172"/>
    <lineage>
        <taxon>unclassified sequences</taxon>
        <taxon>metagenomes</taxon>
        <taxon>ecological metagenomes</taxon>
    </lineage>
</organism>
<protein>
    <recommendedName>
        <fullName evidence="8">Cytochrome P450</fullName>
    </recommendedName>
</protein>
<evidence type="ECO:0000256" key="5">
    <source>
        <dbReference type="ARBA" id="ARBA00023004"/>
    </source>
</evidence>
<proteinExistence type="inferred from homology"/>
<evidence type="ECO:0000256" key="3">
    <source>
        <dbReference type="ARBA" id="ARBA00022723"/>
    </source>
</evidence>
<keyword evidence="4" id="KW-0560">Oxidoreductase</keyword>
<keyword evidence="3" id="KW-0479">Metal-binding</keyword>
<gene>
    <name evidence="7" type="ORF">METZ01_LOCUS10166</name>
</gene>
<keyword evidence="2" id="KW-0349">Heme</keyword>
<dbReference type="GO" id="GO:0006707">
    <property type="term" value="P:cholesterol catabolic process"/>
    <property type="evidence" value="ECO:0007669"/>
    <property type="project" value="TreeGrafter"/>
</dbReference>
<dbReference type="GO" id="GO:0036199">
    <property type="term" value="F:cholest-4-en-3-one 26-monooxygenase activity"/>
    <property type="evidence" value="ECO:0007669"/>
    <property type="project" value="TreeGrafter"/>
</dbReference>
<dbReference type="PANTHER" id="PTHR46696:SF4">
    <property type="entry name" value="BIOTIN BIOSYNTHESIS CYTOCHROME P450"/>
    <property type="match status" value="1"/>
</dbReference>
<dbReference type="EMBL" id="UINC01000554">
    <property type="protein sequence ID" value="SUZ57312.1"/>
    <property type="molecule type" value="Genomic_DNA"/>
</dbReference>